<gene>
    <name evidence="1" type="ORF">MNBD_ALPHA02-72</name>
</gene>
<organism evidence="1">
    <name type="scientific">hydrothermal vent metagenome</name>
    <dbReference type="NCBI Taxonomy" id="652676"/>
    <lineage>
        <taxon>unclassified sequences</taxon>
        <taxon>metagenomes</taxon>
        <taxon>ecological metagenomes</taxon>
    </lineage>
</organism>
<protein>
    <recommendedName>
        <fullName evidence="2">DUF3168 domain-containing protein</fullName>
    </recommendedName>
</protein>
<proteinExistence type="predicted"/>
<reference evidence="1" key="1">
    <citation type="submission" date="2018-06" db="EMBL/GenBank/DDBJ databases">
        <authorList>
            <person name="Zhirakovskaya E."/>
        </authorList>
    </citation>
    <scope>NUCLEOTIDE SEQUENCE</scope>
</reference>
<evidence type="ECO:0000313" key="1">
    <source>
        <dbReference type="EMBL" id="VAV88824.1"/>
    </source>
</evidence>
<evidence type="ECO:0008006" key="2">
    <source>
        <dbReference type="Google" id="ProtNLM"/>
    </source>
</evidence>
<dbReference type="Pfam" id="PF11367">
    <property type="entry name" value="Tail_completion_gp17"/>
    <property type="match status" value="1"/>
</dbReference>
<dbReference type="Gene3D" id="3.30.2000.30">
    <property type="match status" value="1"/>
</dbReference>
<dbReference type="InterPro" id="IPR053745">
    <property type="entry name" value="Viral_Tail_Comp_sf"/>
</dbReference>
<sequence length="135" mass="14894">MTIFSTESLWQAIYDRLGTDSGLMAQISGIFDPAPEGASLPYLTIGEGSARDWSAKDFTGQEHLLDIHIWSGKRGGGEVRMLADQVSGLLMGQNLTLAGHQMVGLEFIFFENFFDGDGEVRHGILRFRARTIQTV</sequence>
<dbReference type="InterPro" id="IPR021508">
    <property type="entry name" value="Gp17-like"/>
</dbReference>
<dbReference type="EMBL" id="UOED01000038">
    <property type="protein sequence ID" value="VAV88824.1"/>
    <property type="molecule type" value="Genomic_DNA"/>
</dbReference>
<dbReference type="AlphaFoldDB" id="A0A3B0R5U9"/>
<accession>A0A3B0R5U9</accession>
<name>A0A3B0R5U9_9ZZZZ</name>